<dbReference type="InterPro" id="IPR009045">
    <property type="entry name" value="Zn_M74/Hedgehog-like"/>
</dbReference>
<protein>
    <recommendedName>
        <fullName evidence="1">D-alanyl-D-alanine carboxypeptidase-like core domain-containing protein</fullName>
    </recommendedName>
</protein>
<dbReference type="EMBL" id="CP043031">
    <property type="protein sequence ID" value="QEH93188.1"/>
    <property type="molecule type" value="Genomic_DNA"/>
</dbReference>
<evidence type="ECO:0000313" key="2">
    <source>
        <dbReference type="EMBL" id="QEH93188.1"/>
    </source>
</evidence>
<evidence type="ECO:0000313" key="3">
    <source>
        <dbReference type="Proteomes" id="UP000323565"/>
    </source>
</evidence>
<dbReference type="PANTHER" id="PTHR34385:SF1">
    <property type="entry name" value="PEPTIDOGLYCAN L-ALANYL-D-GLUTAMATE ENDOPEPTIDASE CWLK"/>
    <property type="match status" value="1"/>
</dbReference>
<dbReference type="InterPro" id="IPR003709">
    <property type="entry name" value="VanY-like_core_dom"/>
</dbReference>
<dbReference type="InterPro" id="IPR052179">
    <property type="entry name" value="DD-CPase-like"/>
</dbReference>
<dbReference type="InterPro" id="IPR006311">
    <property type="entry name" value="TAT_signal"/>
</dbReference>
<dbReference type="Pfam" id="PF02557">
    <property type="entry name" value="VanY"/>
    <property type="match status" value="1"/>
</dbReference>
<proteinExistence type="predicted"/>
<dbReference type="Gene3D" id="3.30.1380.10">
    <property type="match status" value="1"/>
</dbReference>
<dbReference type="PROSITE" id="PS51318">
    <property type="entry name" value="TAT"/>
    <property type="match status" value="1"/>
</dbReference>
<gene>
    <name evidence="2" type="ORF">FV141_06375</name>
</gene>
<accession>A0ABX5Z8V4</accession>
<dbReference type="CDD" id="cd14814">
    <property type="entry name" value="Peptidase_M15"/>
    <property type="match status" value="1"/>
</dbReference>
<evidence type="ECO:0000259" key="1">
    <source>
        <dbReference type="Pfam" id="PF02557"/>
    </source>
</evidence>
<dbReference type="PANTHER" id="PTHR34385">
    <property type="entry name" value="D-ALANYL-D-ALANINE CARBOXYPEPTIDASE"/>
    <property type="match status" value="1"/>
</dbReference>
<feature type="domain" description="D-alanyl-D-alanine carboxypeptidase-like core" evidence="1">
    <location>
        <begin position="220"/>
        <end position="333"/>
    </location>
</feature>
<organism evidence="2 3">
    <name type="scientific">Dermacoccus abyssi</name>
    <dbReference type="NCBI Taxonomy" id="322596"/>
    <lineage>
        <taxon>Bacteria</taxon>
        <taxon>Bacillati</taxon>
        <taxon>Actinomycetota</taxon>
        <taxon>Actinomycetes</taxon>
        <taxon>Micrococcales</taxon>
        <taxon>Dermacoccaceae</taxon>
        <taxon>Dermacoccus</taxon>
    </lineage>
</organism>
<reference evidence="2 3" key="1">
    <citation type="submission" date="2019-08" db="EMBL/GenBank/DDBJ databases">
        <title>Dermacoccus abyssi strain HZAU 226, whole genome Nanopore sequencing project.</title>
        <authorList>
            <person name="Guo A."/>
            <person name="Zhang X."/>
            <person name="Ruan Y."/>
            <person name="Liu W."/>
            <person name="Chen Q."/>
            <person name="Gu L."/>
        </authorList>
    </citation>
    <scope>NUCLEOTIDE SEQUENCE [LARGE SCALE GENOMIC DNA]</scope>
    <source>
        <strain evidence="2 3">HZAU 226</strain>
    </source>
</reference>
<dbReference type="Proteomes" id="UP000323565">
    <property type="component" value="Chromosome"/>
</dbReference>
<name>A0ABX5Z8V4_9MICO</name>
<keyword evidence="3" id="KW-1185">Reference proteome</keyword>
<sequence>MCEHDAFTHTPGSGHGTTRRTLLTGALAGPLVAGVSAGSATAATTVTRWVKPPYTDAYPAMQVKNAVGRLGEAVPVTGYFVNTTWFKITTGKMAGTYVSGSGLTTTNPATQTFAYPSPDPFSLPPVGSRLTRYVISRDFYVSTRASASFSAARRTSIAPRTKVTGKLVSSDWVRLDDGRYITTALLATTPVVRAFNGRVPSGRLRALPAYLRAPSAAASSLERVAAMQFIRMDTAFAKVFGYHITVEEGYRSLYWQKHWYAQYGAPRAAYPGTSNHGMGLAVDIRSGAGSPFTFGTAADKWLTANGAGFGFDRSWWLDQGRPNAEFWHYNFIG</sequence>
<dbReference type="SUPFAM" id="SSF55166">
    <property type="entry name" value="Hedgehog/DD-peptidase"/>
    <property type="match status" value="1"/>
</dbReference>